<dbReference type="AlphaFoldDB" id="A0A226BZN1"/>
<evidence type="ECO:0000313" key="1">
    <source>
        <dbReference type="EMBL" id="OWZ83580.1"/>
    </source>
</evidence>
<keyword evidence="2" id="KW-1185">Reference proteome</keyword>
<organism evidence="1 2">
    <name type="scientific">Natranaerobius trueperi</name>
    <dbReference type="NCBI Taxonomy" id="759412"/>
    <lineage>
        <taxon>Bacteria</taxon>
        <taxon>Bacillati</taxon>
        <taxon>Bacillota</taxon>
        <taxon>Clostridia</taxon>
        <taxon>Natranaerobiales</taxon>
        <taxon>Natranaerobiaceae</taxon>
        <taxon>Natranaerobius</taxon>
    </lineage>
</organism>
<protein>
    <recommendedName>
        <fullName evidence="3">Tetraprenyl-beta-curcumene synthase</fullName>
    </recommendedName>
</protein>
<evidence type="ECO:0008006" key="3">
    <source>
        <dbReference type="Google" id="ProtNLM"/>
    </source>
</evidence>
<dbReference type="OrthoDB" id="2371262at2"/>
<dbReference type="Proteomes" id="UP000214588">
    <property type="component" value="Unassembled WGS sequence"/>
</dbReference>
<name>A0A226BZN1_9FIRM</name>
<dbReference type="EMBL" id="NIQC01000015">
    <property type="protein sequence ID" value="OWZ83580.1"/>
    <property type="molecule type" value="Genomic_DNA"/>
</dbReference>
<sequence>MRKDIVMNFIFKAIPLTDKELKYWSFRINNAPCSFLSSQGLVSIRAKKFHCQGGSVYSLRQKKFNIKLLRFIVAFQTISDYLDNLCDRSGVLDEKSFRCLHQSMMDIFDNSRINSISKNCESYYELYPYKKDGGYLEELVNTSKKQLSSISGVRYLNEDLIFYTKLYCELQVYKHLNIDIRVSKLKEWFKDYEKKYPNLYWWEFSCASGSTLLIFSLLSLAFEYENPPFNYRDKLINSYFPWVCGLHILLDYLIDQKEDLEENDLNFVSFYSNYNHLRERLKLFTRMSLNKVKELPDCEFHKTIVKGLLCLYLSDSKTDELNLNSLRKELLELAGKDTIYLYYVIRSLRKTKII</sequence>
<accession>A0A226BZN1</accession>
<dbReference type="RefSeq" id="WP_089023701.1">
    <property type="nucleotide sequence ID" value="NZ_NIQC01000015.1"/>
</dbReference>
<dbReference type="Pfam" id="PF10776">
    <property type="entry name" value="DUF2600"/>
    <property type="match status" value="1"/>
</dbReference>
<gene>
    <name evidence="1" type="ORF">CDO51_07665</name>
</gene>
<proteinExistence type="predicted"/>
<evidence type="ECO:0000313" key="2">
    <source>
        <dbReference type="Proteomes" id="UP000214588"/>
    </source>
</evidence>
<reference evidence="1 2" key="1">
    <citation type="submission" date="2017-06" db="EMBL/GenBank/DDBJ databases">
        <title>Draft Genome Sequence of Natranaerobius trueperi halophilic, alkalithermophilic bacteria from soda lakes.</title>
        <authorList>
            <person name="Zhao B."/>
        </authorList>
    </citation>
    <scope>NUCLEOTIDE SEQUENCE [LARGE SCALE GENOMIC DNA]</scope>
    <source>
        <strain evidence="1 2">DSM 18760</strain>
    </source>
</reference>
<dbReference type="InterPro" id="IPR019712">
    <property type="entry name" value="YtpB-like"/>
</dbReference>
<comment type="caution">
    <text evidence="1">The sequence shown here is derived from an EMBL/GenBank/DDBJ whole genome shotgun (WGS) entry which is preliminary data.</text>
</comment>